<dbReference type="OrthoDB" id="2103397at2759"/>
<evidence type="ECO:0000256" key="1">
    <source>
        <dbReference type="SAM" id="MobiDB-lite"/>
    </source>
</evidence>
<feature type="compositionally biased region" description="Polar residues" evidence="1">
    <location>
        <begin position="105"/>
        <end position="114"/>
    </location>
</feature>
<feature type="region of interest" description="Disordered" evidence="1">
    <location>
        <begin position="85"/>
        <end position="167"/>
    </location>
</feature>
<dbReference type="AlphaFoldDB" id="A0A3N4LFV2"/>
<evidence type="ECO:0000313" key="2">
    <source>
        <dbReference type="EMBL" id="RPB21764.1"/>
    </source>
</evidence>
<dbReference type="EMBL" id="ML121557">
    <property type="protein sequence ID" value="RPB21764.1"/>
    <property type="molecule type" value="Genomic_DNA"/>
</dbReference>
<sequence length="571" mass="61093">MSPENKVQPLSPRSPPSMADLVSTTRSSSKPTLIASDACGEPANIPCPVSPSPSDDNAGVAAARGTIEQNKSTSTMIFHPVVTTGNSAFTPLTSTRRAGHPDVTTGKSAFTPRTSTRRAGRSKAPKTTVVAPKKRRRDSSNAKKAQDAPPLSLPTAPNDSGTAPLNGNALHALATDSLTLLPPAVSATLMTQHPPSTSPSIKRPRVVKEIRQHSKAISDVANSFSLEYGEYGKRYRFNPPAPTILIPTHLPHLTEFIEAYVENFDRGSESTCRTPIDALLNTCLVLLKGMRFDPLTGSRIHNSDPTLAGDAGDANIQANPFANSILVNGEVSLEWTDPDTLITWSGRIDYAIGIVHPGATTSHFTPTTSALPGKKPRLPYQAYLLVVEAKRSQDVDSAKAQLFGYLAVLHKSRKRNGGAASSREVYGIATDGLKWDFLRITEDGVMQVGRRIELEEGSEQIRSVVGAVVGILQREVEVVCEIVRIVKSARGSRVASGERPTLKQPPVEEGGCQVHVGQREEVVGIPSFGSTLKDALVDVETGATGDVLVDAEALDIRDTEYVKGNVEENSI</sequence>
<keyword evidence="3" id="KW-1185">Reference proteome</keyword>
<gene>
    <name evidence="2" type="ORF">L211DRAFT_851227</name>
</gene>
<proteinExistence type="predicted"/>
<evidence type="ECO:0000313" key="3">
    <source>
        <dbReference type="Proteomes" id="UP000267821"/>
    </source>
</evidence>
<protein>
    <submittedName>
        <fullName evidence="2">Uncharacterized protein</fullName>
    </submittedName>
</protein>
<feature type="compositionally biased region" description="Polar residues" evidence="1">
    <location>
        <begin position="85"/>
        <end position="96"/>
    </location>
</feature>
<name>A0A3N4LFV2_9PEZI</name>
<reference evidence="2 3" key="1">
    <citation type="journal article" date="2018" name="Nat. Ecol. Evol.">
        <title>Pezizomycetes genomes reveal the molecular basis of ectomycorrhizal truffle lifestyle.</title>
        <authorList>
            <person name="Murat C."/>
            <person name="Payen T."/>
            <person name="Noel B."/>
            <person name="Kuo A."/>
            <person name="Morin E."/>
            <person name="Chen J."/>
            <person name="Kohler A."/>
            <person name="Krizsan K."/>
            <person name="Balestrini R."/>
            <person name="Da Silva C."/>
            <person name="Montanini B."/>
            <person name="Hainaut M."/>
            <person name="Levati E."/>
            <person name="Barry K.W."/>
            <person name="Belfiori B."/>
            <person name="Cichocki N."/>
            <person name="Clum A."/>
            <person name="Dockter R.B."/>
            <person name="Fauchery L."/>
            <person name="Guy J."/>
            <person name="Iotti M."/>
            <person name="Le Tacon F."/>
            <person name="Lindquist E.A."/>
            <person name="Lipzen A."/>
            <person name="Malagnac F."/>
            <person name="Mello A."/>
            <person name="Molinier V."/>
            <person name="Miyauchi S."/>
            <person name="Poulain J."/>
            <person name="Riccioni C."/>
            <person name="Rubini A."/>
            <person name="Sitrit Y."/>
            <person name="Splivallo R."/>
            <person name="Traeger S."/>
            <person name="Wang M."/>
            <person name="Zifcakova L."/>
            <person name="Wipf D."/>
            <person name="Zambonelli A."/>
            <person name="Paolocci F."/>
            <person name="Nowrousian M."/>
            <person name="Ottonello S."/>
            <person name="Baldrian P."/>
            <person name="Spatafora J.W."/>
            <person name="Henrissat B."/>
            <person name="Nagy L.G."/>
            <person name="Aury J.M."/>
            <person name="Wincker P."/>
            <person name="Grigoriev I.V."/>
            <person name="Bonfante P."/>
            <person name="Martin F.M."/>
        </authorList>
    </citation>
    <scope>NUCLEOTIDE SEQUENCE [LARGE SCALE GENOMIC DNA]</scope>
    <source>
        <strain evidence="2 3">ATCC MYA-4762</strain>
    </source>
</reference>
<feature type="compositionally biased region" description="Polar residues" evidence="1">
    <location>
        <begin position="22"/>
        <end position="31"/>
    </location>
</feature>
<feature type="compositionally biased region" description="Polar residues" evidence="1">
    <location>
        <begin position="155"/>
        <end position="165"/>
    </location>
</feature>
<organism evidence="2 3">
    <name type="scientific">Terfezia boudieri ATCC MYA-4762</name>
    <dbReference type="NCBI Taxonomy" id="1051890"/>
    <lineage>
        <taxon>Eukaryota</taxon>
        <taxon>Fungi</taxon>
        <taxon>Dikarya</taxon>
        <taxon>Ascomycota</taxon>
        <taxon>Pezizomycotina</taxon>
        <taxon>Pezizomycetes</taxon>
        <taxon>Pezizales</taxon>
        <taxon>Pezizaceae</taxon>
        <taxon>Terfezia</taxon>
    </lineage>
</organism>
<dbReference type="Proteomes" id="UP000267821">
    <property type="component" value="Unassembled WGS sequence"/>
</dbReference>
<feature type="region of interest" description="Disordered" evidence="1">
    <location>
        <begin position="1"/>
        <end position="62"/>
    </location>
</feature>
<feature type="compositionally biased region" description="Basic residues" evidence="1">
    <location>
        <begin position="115"/>
        <end position="124"/>
    </location>
</feature>
<accession>A0A3N4LFV2</accession>
<dbReference type="InParanoid" id="A0A3N4LFV2"/>